<sequence>MTIWISGEVIKGLDEGVSTMKKGERAIFIIPPTLAYGELGFPPLIPPNSTLIYNIEMLSWTSIRDITGDGGILKKITKEGEGWATPREADEVLVNYEARLEDAMLVSKSDEGVEFNVSDGYLCPAVSKAVKTMRRGEKAELAVKFSCKLVVLLVPFEALVSWKSVIDVTGDKKVLKRITRVGEGFDRPNEGSVVKVIYYGKLKDGTVFESKGSNEEPFEFTTLEEQINEGLDRAIMTMKKGEQALVTVSKGVLMPVH</sequence>
<dbReference type="AlphaFoldDB" id="A0A2N9EGZ2"/>
<dbReference type="EMBL" id="OIVN01000088">
    <property type="protein sequence ID" value="SPC74023.1"/>
    <property type="molecule type" value="Genomic_DNA"/>
</dbReference>
<reference evidence="7" key="1">
    <citation type="submission" date="2018-02" db="EMBL/GenBank/DDBJ databases">
        <authorList>
            <person name="Cohen D.B."/>
            <person name="Kent A.D."/>
        </authorList>
    </citation>
    <scope>NUCLEOTIDE SEQUENCE</scope>
</reference>
<gene>
    <name evidence="7" type="ORF">FSB_LOCUS1905</name>
</gene>
<dbReference type="Gene3D" id="3.10.50.40">
    <property type="match status" value="3"/>
</dbReference>
<dbReference type="GO" id="GO:0005737">
    <property type="term" value="C:cytoplasm"/>
    <property type="evidence" value="ECO:0007669"/>
    <property type="project" value="TreeGrafter"/>
</dbReference>
<dbReference type="SUPFAM" id="SSF54534">
    <property type="entry name" value="FKBP-like"/>
    <property type="match status" value="3"/>
</dbReference>
<dbReference type="InterPro" id="IPR050689">
    <property type="entry name" value="FKBP-type_PPIase"/>
</dbReference>
<dbReference type="Pfam" id="PF00254">
    <property type="entry name" value="FKBP_C"/>
    <property type="match status" value="3"/>
</dbReference>
<dbReference type="PANTHER" id="PTHR10516:SF453">
    <property type="entry name" value="PEPTIDYLPROLYL ISOMERASE"/>
    <property type="match status" value="1"/>
</dbReference>
<dbReference type="PANTHER" id="PTHR10516">
    <property type="entry name" value="PEPTIDYL-PROLYL CIS-TRANS ISOMERASE"/>
    <property type="match status" value="1"/>
</dbReference>
<feature type="domain" description="PPIase FKBP-type" evidence="6">
    <location>
        <begin position="89"/>
        <end position="143"/>
    </location>
</feature>
<evidence type="ECO:0000256" key="1">
    <source>
        <dbReference type="ARBA" id="ARBA00000971"/>
    </source>
</evidence>
<evidence type="ECO:0000256" key="3">
    <source>
        <dbReference type="ARBA" id="ARBA00023110"/>
    </source>
</evidence>
<dbReference type="PROSITE" id="PS50059">
    <property type="entry name" value="FKBP_PPIASE"/>
    <property type="match status" value="3"/>
</dbReference>
<evidence type="ECO:0000256" key="2">
    <source>
        <dbReference type="ARBA" id="ARBA00013194"/>
    </source>
</evidence>
<feature type="domain" description="PPIase FKBP-type" evidence="6">
    <location>
        <begin position="191"/>
        <end position="248"/>
    </location>
</feature>
<evidence type="ECO:0000256" key="5">
    <source>
        <dbReference type="PROSITE-ProRule" id="PRU00277"/>
    </source>
</evidence>
<evidence type="ECO:0000256" key="4">
    <source>
        <dbReference type="ARBA" id="ARBA00023235"/>
    </source>
</evidence>
<keyword evidence="4 5" id="KW-0413">Isomerase</keyword>
<feature type="domain" description="PPIase FKBP-type" evidence="6">
    <location>
        <begin position="6"/>
        <end position="61"/>
    </location>
</feature>
<organism evidence="7">
    <name type="scientific">Fagus sylvatica</name>
    <name type="common">Beechnut</name>
    <dbReference type="NCBI Taxonomy" id="28930"/>
    <lineage>
        <taxon>Eukaryota</taxon>
        <taxon>Viridiplantae</taxon>
        <taxon>Streptophyta</taxon>
        <taxon>Embryophyta</taxon>
        <taxon>Tracheophyta</taxon>
        <taxon>Spermatophyta</taxon>
        <taxon>Magnoliopsida</taxon>
        <taxon>eudicotyledons</taxon>
        <taxon>Gunneridae</taxon>
        <taxon>Pentapetalae</taxon>
        <taxon>rosids</taxon>
        <taxon>fabids</taxon>
        <taxon>Fagales</taxon>
        <taxon>Fagaceae</taxon>
        <taxon>Fagus</taxon>
    </lineage>
</organism>
<protein>
    <recommendedName>
        <fullName evidence="2 5">peptidylprolyl isomerase</fullName>
        <ecNumber evidence="2 5">5.2.1.8</ecNumber>
    </recommendedName>
</protein>
<evidence type="ECO:0000259" key="6">
    <source>
        <dbReference type="PROSITE" id="PS50059"/>
    </source>
</evidence>
<dbReference type="InterPro" id="IPR046357">
    <property type="entry name" value="PPIase_dom_sf"/>
</dbReference>
<dbReference type="EC" id="5.2.1.8" evidence="2 5"/>
<evidence type="ECO:0000313" key="7">
    <source>
        <dbReference type="EMBL" id="SPC74023.1"/>
    </source>
</evidence>
<dbReference type="GO" id="GO:0003755">
    <property type="term" value="F:peptidyl-prolyl cis-trans isomerase activity"/>
    <property type="evidence" value="ECO:0007669"/>
    <property type="project" value="UniProtKB-KW"/>
</dbReference>
<accession>A0A2N9EGZ2</accession>
<name>A0A2N9EGZ2_FAGSY</name>
<keyword evidence="3 5" id="KW-0697">Rotamase</keyword>
<comment type="catalytic activity">
    <reaction evidence="1 5">
        <text>[protein]-peptidylproline (omega=180) = [protein]-peptidylproline (omega=0)</text>
        <dbReference type="Rhea" id="RHEA:16237"/>
        <dbReference type="Rhea" id="RHEA-COMP:10747"/>
        <dbReference type="Rhea" id="RHEA-COMP:10748"/>
        <dbReference type="ChEBI" id="CHEBI:83833"/>
        <dbReference type="ChEBI" id="CHEBI:83834"/>
        <dbReference type="EC" id="5.2.1.8"/>
    </reaction>
</comment>
<dbReference type="InterPro" id="IPR001179">
    <property type="entry name" value="PPIase_FKBP_dom"/>
</dbReference>
<proteinExistence type="predicted"/>